<feature type="region of interest" description="Disordered" evidence="1">
    <location>
        <begin position="149"/>
        <end position="249"/>
    </location>
</feature>
<gene>
    <name evidence="3" type="ORF">PHACADRAFT_201706</name>
</gene>
<sequence>MPVALALWSTTIAPNHRVAFIPPVDLLITNASLDLRKPTDAAGRTCLRLEYSDAVLEGSRKGLQSPRKVQSAILCCLTLGKAEQHQLRLVVPAEESFSLYAHGPNAISLTGNYIDQDALPLPDQDQVQLEASPPSHSPRLQPPNRQLYQAAEAPRLIPKKRERSFDDSDQEAPVLLKKPKRKGRAPAEEPQAQIGEEEWHVREQMGNVKGRRQVKPAAQPIKQKHHEHRDGSPVKGDGKYAVHREVKNS</sequence>
<dbReference type="FunCoup" id="K5VE85">
    <property type="interactions" value="33"/>
</dbReference>
<evidence type="ECO:0000313" key="3">
    <source>
        <dbReference type="EMBL" id="EKM49448.1"/>
    </source>
</evidence>
<proteinExistence type="predicted"/>
<dbReference type="Gene3D" id="2.60.120.340">
    <property type="entry name" value="Nucleoplasmin core domain"/>
    <property type="match status" value="1"/>
</dbReference>
<dbReference type="InterPro" id="IPR041232">
    <property type="entry name" value="NPL"/>
</dbReference>
<dbReference type="KEGG" id="pco:PHACADRAFT_201706"/>
<name>K5VE85_PHACS</name>
<evidence type="ECO:0000259" key="2">
    <source>
        <dbReference type="Pfam" id="PF17800"/>
    </source>
</evidence>
<dbReference type="Pfam" id="PF17800">
    <property type="entry name" value="NPL"/>
    <property type="match status" value="1"/>
</dbReference>
<dbReference type="AlphaFoldDB" id="K5VE85"/>
<organism evidence="3 4">
    <name type="scientific">Phanerochaete carnosa (strain HHB-10118-sp)</name>
    <name type="common">White-rot fungus</name>
    <name type="synonym">Peniophora carnosa</name>
    <dbReference type="NCBI Taxonomy" id="650164"/>
    <lineage>
        <taxon>Eukaryota</taxon>
        <taxon>Fungi</taxon>
        <taxon>Dikarya</taxon>
        <taxon>Basidiomycota</taxon>
        <taxon>Agaricomycotina</taxon>
        <taxon>Agaricomycetes</taxon>
        <taxon>Polyporales</taxon>
        <taxon>Phanerochaetaceae</taxon>
        <taxon>Phanerochaete</taxon>
    </lineage>
</organism>
<reference evidence="3 4" key="1">
    <citation type="journal article" date="2012" name="BMC Genomics">
        <title>Comparative genomics of the white-rot fungi, Phanerochaete carnosa and P. chrysosporium, to elucidate the genetic basis of the distinct wood types they colonize.</title>
        <authorList>
            <person name="Suzuki H."/>
            <person name="MacDonald J."/>
            <person name="Syed K."/>
            <person name="Salamov A."/>
            <person name="Hori C."/>
            <person name="Aerts A."/>
            <person name="Henrissat B."/>
            <person name="Wiebenga A."/>
            <person name="vanKuyk P.A."/>
            <person name="Barry K."/>
            <person name="Lindquist E."/>
            <person name="LaButti K."/>
            <person name="Lapidus A."/>
            <person name="Lucas S."/>
            <person name="Coutinho P."/>
            <person name="Gong Y."/>
            <person name="Samejima M."/>
            <person name="Mahadevan R."/>
            <person name="Abou-Zaid M."/>
            <person name="de Vries R.P."/>
            <person name="Igarashi K."/>
            <person name="Yadav J.S."/>
            <person name="Grigoriev I.V."/>
            <person name="Master E.R."/>
        </authorList>
    </citation>
    <scope>NUCLEOTIDE SEQUENCE [LARGE SCALE GENOMIC DNA]</scope>
    <source>
        <strain evidence="3 4">HHB-10118-sp</strain>
    </source>
</reference>
<dbReference type="InParanoid" id="K5VE85"/>
<dbReference type="GeneID" id="18911669"/>
<evidence type="ECO:0000256" key="1">
    <source>
        <dbReference type="SAM" id="MobiDB-lite"/>
    </source>
</evidence>
<feature type="compositionally biased region" description="Basic and acidic residues" evidence="1">
    <location>
        <begin position="228"/>
        <end position="249"/>
    </location>
</feature>
<dbReference type="Proteomes" id="UP000008370">
    <property type="component" value="Unassembled WGS sequence"/>
</dbReference>
<dbReference type="HOGENOM" id="CLU_1116076_0_0_1"/>
<dbReference type="RefSeq" id="XP_007402059.1">
    <property type="nucleotide sequence ID" value="XM_007401997.1"/>
</dbReference>
<keyword evidence="4" id="KW-1185">Reference proteome</keyword>
<dbReference type="EMBL" id="JH930481">
    <property type="protein sequence ID" value="EKM49448.1"/>
    <property type="molecule type" value="Genomic_DNA"/>
</dbReference>
<evidence type="ECO:0000313" key="4">
    <source>
        <dbReference type="Proteomes" id="UP000008370"/>
    </source>
</evidence>
<feature type="domain" description="Nucleoplasmin-like" evidence="2">
    <location>
        <begin position="7"/>
        <end position="114"/>
    </location>
</feature>
<dbReference type="STRING" id="650164.K5VE85"/>
<protein>
    <recommendedName>
        <fullName evidence="2">Nucleoplasmin-like domain-containing protein</fullName>
    </recommendedName>
</protein>
<accession>K5VE85</accession>